<dbReference type="GO" id="GO:0005737">
    <property type="term" value="C:cytoplasm"/>
    <property type="evidence" value="ECO:0007669"/>
    <property type="project" value="TreeGrafter"/>
</dbReference>
<dbReference type="NCBIfam" id="TIGR00401">
    <property type="entry name" value="msrA"/>
    <property type="match status" value="1"/>
</dbReference>
<protein>
    <recommendedName>
        <fullName evidence="2">peptide-methionine (S)-S-oxide reductase</fullName>
        <ecNumber evidence="2">1.8.4.11</ecNumber>
    </recommendedName>
    <alternativeName>
        <fullName evidence="5">Peptide-methionine (S)-S-oxide reductase</fullName>
    </alternativeName>
    <alternativeName>
        <fullName evidence="4">Protein-methionine-S-oxide reductase</fullName>
    </alternativeName>
</protein>
<dbReference type="EMBL" id="KV442080">
    <property type="protein sequence ID" value="OAQ25329.1"/>
    <property type="molecule type" value="Genomic_DNA"/>
</dbReference>
<dbReference type="STRING" id="1314771.A0A197JLS9"/>
<dbReference type="InterPro" id="IPR002569">
    <property type="entry name" value="Met_Sox_Rdtase_MsrA_dom"/>
</dbReference>
<evidence type="ECO:0000256" key="1">
    <source>
        <dbReference type="ARBA" id="ARBA00005591"/>
    </source>
</evidence>
<feature type="domain" description="Peptide methionine sulphoxide reductase MsrA" evidence="8">
    <location>
        <begin position="5"/>
        <end position="134"/>
    </location>
</feature>
<proteinExistence type="inferred from homology"/>
<evidence type="ECO:0000256" key="3">
    <source>
        <dbReference type="ARBA" id="ARBA00023002"/>
    </source>
</evidence>
<dbReference type="PANTHER" id="PTHR42799">
    <property type="entry name" value="MITOCHONDRIAL PEPTIDE METHIONINE SULFOXIDE REDUCTASE"/>
    <property type="match status" value="1"/>
</dbReference>
<dbReference type="InterPro" id="IPR050162">
    <property type="entry name" value="MsrA_MetSO_reductase"/>
</dbReference>
<evidence type="ECO:0000256" key="7">
    <source>
        <dbReference type="ARBA" id="ARBA00048782"/>
    </source>
</evidence>
<comment type="catalytic activity">
    <reaction evidence="7">
        <text>[thioredoxin]-disulfide + L-methionine + H2O = L-methionine (S)-S-oxide + [thioredoxin]-dithiol</text>
        <dbReference type="Rhea" id="RHEA:19993"/>
        <dbReference type="Rhea" id="RHEA-COMP:10698"/>
        <dbReference type="Rhea" id="RHEA-COMP:10700"/>
        <dbReference type="ChEBI" id="CHEBI:15377"/>
        <dbReference type="ChEBI" id="CHEBI:29950"/>
        <dbReference type="ChEBI" id="CHEBI:50058"/>
        <dbReference type="ChEBI" id="CHEBI:57844"/>
        <dbReference type="ChEBI" id="CHEBI:58772"/>
        <dbReference type="EC" id="1.8.4.11"/>
    </reaction>
</comment>
<evidence type="ECO:0000313" key="9">
    <source>
        <dbReference type="EMBL" id="OAQ25329.1"/>
    </source>
</evidence>
<name>A0A197JLS9_9FUNG</name>
<evidence type="ECO:0000256" key="5">
    <source>
        <dbReference type="ARBA" id="ARBA00030643"/>
    </source>
</evidence>
<dbReference type="InterPro" id="IPR036509">
    <property type="entry name" value="Met_Sox_Rdtase_MsrA_sf"/>
</dbReference>
<comment type="similarity">
    <text evidence="1">Belongs to the MsrA Met sulfoxide reductase family.</text>
</comment>
<dbReference type="GO" id="GO:0008113">
    <property type="term" value="F:peptide-methionine (S)-S-oxide reductase activity"/>
    <property type="evidence" value="ECO:0007669"/>
    <property type="project" value="UniProtKB-EC"/>
</dbReference>
<dbReference type="OrthoDB" id="77405at2759"/>
<dbReference type="EC" id="1.8.4.11" evidence="2"/>
<dbReference type="Gene3D" id="3.30.1060.10">
    <property type="entry name" value="Peptide methionine sulphoxide reductase MsrA"/>
    <property type="match status" value="1"/>
</dbReference>
<reference evidence="9 10" key="1">
    <citation type="submission" date="2016-05" db="EMBL/GenBank/DDBJ databases">
        <title>Genome sequencing reveals origins of a unique bacterial endosymbiosis in the earliest lineages of terrestrial Fungi.</title>
        <authorList>
            <consortium name="DOE Joint Genome Institute"/>
            <person name="Uehling J."/>
            <person name="Gryganskyi A."/>
            <person name="Hameed K."/>
            <person name="Tschaplinski T."/>
            <person name="Misztal P."/>
            <person name="Wu S."/>
            <person name="Desiro A."/>
            <person name="Vande Pol N."/>
            <person name="Du Z.-Y."/>
            <person name="Zienkiewicz A."/>
            <person name="Zienkiewicz K."/>
            <person name="Morin E."/>
            <person name="Tisserant E."/>
            <person name="Splivallo R."/>
            <person name="Hainaut M."/>
            <person name="Henrissat B."/>
            <person name="Ohm R."/>
            <person name="Kuo A."/>
            <person name="Yan J."/>
            <person name="Lipzen A."/>
            <person name="Nolan M."/>
            <person name="Labutti K."/>
            <person name="Barry K."/>
            <person name="Goldstein A."/>
            <person name="Labbe J."/>
            <person name="Schadt C."/>
            <person name="Tuskan G."/>
            <person name="Grigoriev I."/>
            <person name="Martin F."/>
            <person name="Vilgalys R."/>
            <person name="Bonito G."/>
        </authorList>
    </citation>
    <scope>NUCLEOTIDE SEQUENCE [LARGE SCALE GENOMIC DNA]</scope>
    <source>
        <strain evidence="9 10">AG-77</strain>
    </source>
</reference>
<evidence type="ECO:0000313" key="10">
    <source>
        <dbReference type="Proteomes" id="UP000078512"/>
    </source>
</evidence>
<sequence length="184" mass="21025">MTERATFAAGCFWGVEKAFQKHFKGDNIKTRVGYIGGIDAHPTYKKVCSGITRHAEALTLEYTPSPTINYPILCEFFYRMHDPTTLNSQGPDRGTQYRSAIFAHSPEQAEIARRVTKEVQETRYGRKKIVTEIVWKEEGSAGDNSGGKGIWAGALKWFDAEEYHQKYLDKNPHGYECPSHFLRW</sequence>
<organism evidence="9 10">
    <name type="scientific">Linnemannia elongata AG-77</name>
    <dbReference type="NCBI Taxonomy" id="1314771"/>
    <lineage>
        <taxon>Eukaryota</taxon>
        <taxon>Fungi</taxon>
        <taxon>Fungi incertae sedis</taxon>
        <taxon>Mucoromycota</taxon>
        <taxon>Mortierellomycotina</taxon>
        <taxon>Mortierellomycetes</taxon>
        <taxon>Mortierellales</taxon>
        <taxon>Mortierellaceae</taxon>
        <taxon>Linnemannia</taxon>
    </lineage>
</organism>
<accession>A0A197JLS9</accession>
<dbReference type="Pfam" id="PF01625">
    <property type="entry name" value="PMSR"/>
    <property type="match status" value="1"/>
</dbReference>
<keyword evidence="10" id="KW-1185">Reference proteome</keyword>
<dbReference type="HAMAP" id="MF_01401">
    <property type="entry name" value="MsrA"/>
    <property type="match status" value="1"/>
</dbReference>
<dbReference type="Proteomes" id="UP000078512">
    <property type="component" value="Unassembled WGS sequence"/>
</dbReference>
<dbReference type="SUPFAM" id="SSF55068">
    <property type="entry name" value="Peptide methionine sulfoxide reductase"/>
    <property type="match status" value="1"/>
</dbReference>
<keyword evidence="3" id="KW-0560">Oxidoreductase</keyword>
<evidence type="ECO:0000256" key="4">
    <source>
        <dbReference type="ARBA" id="ARBA00030273"/>
    </source>
</evidence>
<dbReference type="AlphaFoldDB" id="A0A197JLS9"/>
<dbReference type="PANTHER" id="PTHR42799:SF2">
    <property type="entry name" value="MITOCHONDRIAL PEPTIDE METHIONINE SULFOXIDE REDUCTASE"/>
    <property type="match status" value="1"/>
</dbReference>
<gene>
    <name evidence="9" type="ORF">K457DRAFT_146704</name>
</gene>
<comment type="catalytic activity">
    <reaction evidence="6">
        <text>L-methionyl-[protein] + [thioredoxin]-disulfide + H2O = L-methionyl-(S)-S-oxide-[protein] + [thioredoxin]-dithiol</text>
        <dbReference type="Rhea" id="RHEA:14217"/>
        <dbReference type="Rhea" id="RHEA-COMP:10698"/>
        <dbReference type="Rhea" id="RHEA-COMP:10700"/>
        <dbReference type="Rhea" id="RHEA-COMP:12313"/>
        <dbReference type="Rhea" id="RHEA-COMP:12315"/>
        <dbReference type="ChEBI" id="CHEBI:15377"/>
        <dbReference type="ChEBI" id="CHEBI:16044"/>
        <dbReference type="ChEBI" id="CHEBI:29950"/>
        <dbReference type="ChEBI" id="CHEBI:44120"/>
        <dbReference type="ChEBI" id="CHEBI:50058"/>
        <dbReference type="EC" id="1.8.4.11"/>
    </reaction>
</comment>
<evidence type="ECO:0000256" key="2">
    <source>
        <dbReference type="ARBA" id="ARBA00012502"/>
    </source>
</evidence>
<evidence type="ECO:0000259" key="8">
    <source>
        <dbReference type="Pfam" id="PF01625"/>
    </source>
</evidence>
<dbReference type="GO" id="GO:0034599">
    <property type="term" value="P:cellular response to oxidative stress"/>
    <property type="evidence" value="ECO:0007669"/>
    <property type="project" value="TreeGrafter"/>
</dbReference>
<evidence type="ECO:0000256" key="6">
    <source>
        <dbReference type="ARBA" id="ARBA00047806"/>
    </source>
</evidence>